<dbReference type="InterPro" id="IPR007153">
    <property type="entry name" value="Adenosine_kinase"/>
</dbReference>
<protein>
    <recommendedName>
        <fullName evidence="3">Adenosine monophosphate-protein transferase</fullName>
    </recommendedName>
</protein>
<keyword evidence="2" id="KW-1185">Reference proteome</keyword>
<dbReference type="Proteomes" id="UP000630887">
    <property type="component" value="Unassembled WGS sequence"/>
</dbReference>
<name>A0A8J3KZY1_9ACTN</name>
<evidence type="ECO:0000313" key="1">
    <source>
        <dbReference type="EMBL" id="GIG06489.1"/>
    </source>
</evidence>
<dbReference type="PANTHER" id="PTHR36155:SF1">
    <property type="entry name" value="BLL5354 PROTEIN"/>
    <property type="match status" value="1"/>
</dbReference>
<dbReference type="RefSeq" id="WP_203692869.1">
    <property type="nucleotide sequence ID" value="NZ_BAAALC010000033.1"/>
</dbReference>
<dbReference type="InterPro" id="IPR036902">
    <property type="entry name" value="Ta1353-like_sf"/>
</dbReference>
<dbReference type="Pfam" id="PF04008">
    <property type="entry name" value="Adenosine_kin"/>
    <property type="match status" value="1"/>
</dbReference>
<dbReference type="AlphaFoldDB" id="A0A8J3KZY1"/>
<accession>A0A8J3KZY1</accession>
<evidence type="ECO:0008006" key="3">
    <source>
        <dbReference type="Google" id="ProtNLM"/>
    </source>
</evidence>
<proteinExistence type="predicted"/>
<sequence length="165" mass="17308">MAAGSVAIEVVAVDLPDDVNVIIGQSHFIKTVDDLHEALVGVGSQLRFGIGFCEASGARLVRRSGNDGELTGLAVETARRIGAGHCFVVMLREGFPVNVLNQVKSVPEVCTVFCATANPVQVLVAVTELGRGVLGVVDGGPPLGVETDADADTRRELLRELGYKL</sequence>
<dbReference type="PANTHER" id="PTHR36155">
    <property type="entry name" value="BLL5354 PROTEIN"/>
    <property type="match status" value="1"/>
</dbReference>
<comment type="caution">
    <text evidence="1">The sequence shown here is derived from an EMBL/GenBank/DDBJ whole genome shotgun (WGS) entry which is preliminary data.</text>
</comment>
<dbReference type="SUPFAM" id="SSF103165">
    <property type="entry name" value="Ta1353-like"/>
    <property type="match status" value="1"/>
</dbReference>
<organism evidence="1 2">
    <name type="scientific">Catellatospora coxensis</name>
    <dbReference type="NCBI Taxonomy" id="310354"/>
    <lineage>
        <taxon>Bacteria</taxon>
        <taxon>Bacillati</taxon>
        <taxon>Actinomycetota</taxon>
        <taxon>Actinomycetes</taxon>
        <taxon>Micromonosporales</taxon>
        <taxon>Micromonosporaceae</taxon>
        <taxon>Catellatospora</taxon>
    </lineage>
</organism>
<evidence type="ECO:0000313" key="2">
    <source>
        <dbReference type="Proteomes" id="UP000630887"/>
    </source>
</evidence>
<gene>
    <name evidence="1" type="ORF">Cco03nite_31890</name>
</gene>
<dbReference type="EMBL" id="BONI01000024">
    <property type="protein sequence ID" value="GIG06489.1"/>
    <property type="molecule type" value="Genomic_DNA"/>
</dbReference>
<dbReference type="Gene3D" id="3.40.1520.10">
    <property type="entry name" value="Ta1353-like"/>
    <property type="match status" value="1"/>
</dbReference>
<reference evidence="1 2" key="1">
    <citation type="submission" date="2021-01" db="EMBL/GenBank/DDBJ databases">
        <title>Whole genome shotgun sequence of Catellatospora coxensis NBRC 107359.</title>
        <authorList>
            <person name="Komaki H."/>
            <person name="Tamura T."/>
        </authorList>
    </citation>
    <scope>NUCLEOTIDE SEQUENCE [LARGE SCALE GENOMIC DNA]</scope>
    <source>
        <strain evidence="1 2">NBRC 107359</strain>
    </source>
</reference>